<organism evidence="1">
    <name type="scientific">hydrothermal vent metagenome</name>
    <dbReference type="NCBI Taxonomy" id="652676"/>
    <lineage>
        <taxon>unclassified sequences</taxon>
        <taxon>metagenomes</taxon>
        <taxon>ecological metagenomes</taxon>
    </lineage>
</organism>
<reference evidence="1" key="1">
    <citation type="submission" date="2018-06" db="EMBL/GenBank/DDBJ databases">
        <authorList>
            <person name="Zhirakovskaya E."/>
        </authorList>
    </citation>
    <scope>NUCLEOTIDE SEQUENCE</scope>
</reference>
<accession>A0A3B0URX6</accession>
<protein>
    <recommendedName>
        <fullName evidence="2">DUF2892 domain-containing protein</fullName>
    </recommendedName>
</protein>
<name>A0A3B0URX6_9ZZZZ</name>
<evidence type="ECO:0000313" key="1">
    <source>
        <dbReference type="EMBL" id="VAW27997.1"/>
    </source>
</evidence>
<sequence length="80" mass="8925">MIDFFKSINFSLESWSFSRVIRLGLGLFFFIPAIQEVDYFAMMLGGVLLYQAIANTGCGFTKNSSSCGVDLPKTDKKVKL</sequence>
<gene>
    <name evidence="1" type="ORF">MNBD_BACTEROID06-1196</name>
</gene>
<dbReference type="AlphaFoldDB" id="A0A3B0URX6"/>
<dbReference type="EMBL" id="UOES01000334">
    <property type="protein sequence ID" value="VAW27997.1"/>
    <property type="molecule type" value="Genomic_DNA"/>
</dbReference>
<evidence type="ECO:0008006" key="2">
    <source>
        <dbReference type="Google" id="ProtNLM"/>
    </source>
</evidence>
<proteinExistence type="predicted"/>